<proteinExistence type="predicted"/>
<sequence length="191" mass="22697">MPNQPAVQEISDKKQQIKILLQKNNFDDKRLGRNLFIKKYDSTIFLLEISRQDLMKRNECNENNQMVEVKKLNRKCWIALDKTQKSIQYLKLDVDNLESLQVDVRRQQSKHAGLQPWKLDKCNQHLMERRFDQMIKNNILELMDESLPRQDLLIDCVEAHIENIQNKSRNRFIGTFIVIFITFTAIALLII</sequence>
<keyword evidence="1" id="KW-0472">Membrane</keyword>
<evidence type="ECO:0000313" key="2">
    <source>
        <dbReference type="EMBL" id="KAA6361450.1"/>
    </source>
</evidence>
<evidence type="ECO:0000313" key="3">
    <source>
        <dbReference type="Proteomes" id="UP000324800"/>
    </source>
</evidence>
<reference evidence="2 3" key="1">
    <citation type="submission" date="2019-03" db="EMBL/GenBank/DDBJ databases">
        <title>Single cell metagenomics reveals metabolic interactions within the superorganism composed of flagellate Streblomastix strix and complex community of Bacteroidetes bacteria on its surface.</title>
        <authorList>
            <person name="Treitli S.C."/>
            <person name="Kolisko M."/>
            <person name="Husnik F."/>
            <person name="Keeling P."/>
            <person name="Hampl V."/>
        </authorList>
    </citation>
    <scope>NUCLEOTIDE SEQUENCE [LARGE SCALE GENOMIC DNA]</scope>
    <source>
        <strain evidence="2">ST1C</strain>
    </source>
</reference>
<dbReference type="EMBL" id="SNRW01025538">
    <property type="protein sequence ID" value="KAA6361450.1"/>
    <property type="molecule type" value="Genomic_DNA"/>
</dbReference>
<gene>
    <name evidence="2" type="ORF">EZS28_043023</name>
</gene>
<accession>A0A5J4TTV8</accession>
<keyword evidence="1" id="KW-1133">Transmembrane helix</keyword>
<dbReference type="AlphaFoldDB" id="A0A5J4TTV8"/>
<comment type="caution">
    <text evidence="2">The sequence shown here is derived from an EMBL/GenBank/DDBJ whole genome shotgun (WGS) entry which is preliminary data.</text>
</comment>
<dbReference type="Proteomes" id="UP000324800">
    <property type="component" value="Unassembled WGS sequence"/>
</dbReference>
<organism evidence="2 3">
    <name type="scientific">Streblomastix strix</name>
    <dbReference type="NCBI Taxonomy" id="222440"/>
    <lineage>
        <taxon>Eukaryota</taxon>
        <taxon>Metamonada</taxon>
        <taxon>Preaxostyla</taxon>
        <taxon>Oxymonadida</taxon>
        <taxon>Streblomastigidae</taxon>
        <taxon>Streblomastix</taxon>
    </lineage>
</organism>
<feature type="transmembrane region" description="Helical" evidence="1">
    <location>
        <begin position="172"/>
        <end position="190"/>
    </location>
</feature>
<name>A0A5J4TTV8_9EUKA</name>
<protein>
    <submittedName>
        <fullName evidence="2">Uncharacterized protein</fullName>
    </submittedName>
</protein>
<evidence type="ECO:0000256" key="1">
    <source>
        <dbReference type="SAM" id="Phobius"/>
    </source>
</evidence>
<keyword evidence="1" id="KW-0812">Transmembrane</keyword>